<feature type="domain" description="BZIP" evidence="3">
    <location>
        <begin position="44"/>
        <end position="96"/>
    </location>
</feature>
<dbReference type="Proteomes" id="UP000625711">
    <property type="component" value="Unassembled WGS sequence"/>
</dbReference>
<feature type="region of interest" description="Disordered" evidence="2">
    <location>
        <begin position="1"/>
        <end position="38"/>
    </location>
</feature>
<feature type="compositionally biased region" description="Polar residues" evidence="2">
    <location>
        <begin position="160"/>
        <end position="169"/>
    </location>
</feature>
<reference evidence="4" key="1">
    <citation type="submission" date="2020-08" db="EMBL/GenBank/DDBJ databases">
        <title>Genome sequencing and assembly of the red palm weevil Rhynchophorus ferrugineus.</title>
        <authorList>
            <person name="Dias G.B."/>
            <person name="Bergman C.M."/>
            <person name="Manee M."/>
        </authorList>
    </citation>
    <scope>NUCLEOTIDE SEQUENCE</scope>
    <source>
        <strain evidence="4">AA-2017</strain>
        <tissue evidence="4">Whole larva</tissue>
    </source>
</reference>
<protein>
    <recommendedName>
        <fullName evidence="3">BZIP domain-containing protein</fullName>
    </recommendedName>
</protein>
<name>A0A834MNA2_RHYFE</name>
<evidence type="ECO:0000259" key="3">
    <source>
        <dbReference type="Pfam" id="PF00170"/>
    </source>
</evidence>
<organism evidence="4 5">
    <name type="scientific">Rhynchophorus ferrugineus</name>
    <name type="common">Red palm weevil</name>
    <name type="synonym">Curculio ferrugineus</name>
    <dbReference type="NCBI Taxonomy" id="354439"/>
    <lineage>
        <taxon>Eukaryota</taxon>
        <taxon>Metazoa</taxon>
        <taxon>Ecdysozoa</taxon>
        <taxon>Arthropoda</taxon>
        <taxon>Hexapoda</taxon>
        <taxon>Insecta</taxon>
        <taxon>Pterygota</taxon>
        <taxon>Neoptera</taxon>
        <taxon>Endopterygota</taxon>
        <taxon>Coleoptera</taxon>
        <taxon>Polyphaga</taxon>
        <taxon>Cucujiformia</taxon>
        <taxon>Curculionidae</taxon>
        <taxon>Dryophthorinae</taxon>
        <taxon>Rhynchophorus</taxon>
    </lineage>
</organism>
<accession>A0A834MNA2</accession>
<comment type="caution">
    <text evidence="4">The sequence shown here is derived from an EMBL/GenBank/DDBJ whole genome shotgun (WGS) entry which is preliminary data.</text>
</comment>
<dbReference type="InterPro" id="IPR046347">
    <property type="entry name" value="bZIP_sf"/>
</dbReference>
<dbReference type="Pfam" id="PF00170">
    <property type="entry name" value="bZIP_1"/>
    <property type="match status" value="1"/>
</dbReference>
<sequence length="303" mass="34947">MVSTRTRYVSESTTDDETCDMDYHPDKQKRNSTRKPTRVPKCFTKNALMARENRLKKKMYITNLEDQVAGLKNENKKLSDLVANQSNTINEFQKQVKYLQSVIANSEDIRKLIRTINVNTGGPAKSPVNKQVVPEVDSVTNKSSSKVVKEVETKRHPWQEQESSYENYPTPESNYSYYSSPGFEELKNEGLLLDMDLPLEMDSDELLNFIDDKALETTTIVPEQNNSLIKSENVSNTDDVGVYNQNNNNIKKWKGTGIVLEKIFIVDGLYLIFLRLIRKSFVCFSFKPRMNGAPFFRLIYFIY</sequence>
<evidence type="ECO:0000256" key="2">
    <source>
        <dbReference type="SAM" id="MobiDB-lite"/>
    </source>
</evidence>
<dbReference type="Gene3D" id="1.20.5.170">
    <property type="match status" value="1"/>
</dbReference>
<feature type="compositionally biased region" description="Polar residues" evidence="2">
    <location>
        <begin position="1"/>
        <end position="12"/>
    </location>
</feature>
<evidence type="ECO:0000256" key="1">
    <source>
        <dbReference type="SAM" id="Coils"/>
    </source>
</evidence>
<dbReference type="EMBL" id="JAACXV010000056">
    <property type="protein sequence ID" value="KAF7285374.1"/>
    <property type="molecule type" value="Genomic_DNA"/>
</dbReference>
<dbReference type="InterPro" id="IPR004827">
    <property type="entry name" value="bZIP"/>
</dbReference>
<keyword evidence="1" id="KW-0175">Coiled coil</keyword>
<dbReference type="OrthoDB" id="6606299at2759"/>
<feature type="region of interest" description="Disordered" evidence="2">
    <location>
        <begin position="147"/>
        <end position="169"/>
    </location>
</feature>
<dbReference type="SUPFAM" id="SSF57959">
    <property type="entry name" value="Leucine zipper domain"/>
    <property type="match status" value="1"/>
</dbReference>
<feature type="compositionally biased region" description="Basic and acidic residues" evidence="2">
    <location>
        <begin position="147"/>
        <end position="159"/>
    </location>
</feature>
<dbReference type="AlphaFoldDB" id="A0A834MNA2"/>
<keyword evidence="5" id="KW-1185">Reference proteome</keyword>
<feature type="coiled-coil region" evidence="1">
    <location>
        <begin position="61"/>
        <end position="95"/>
    </location>
</feature>
<gene>
    <name evidence="4" type="ORF">GWI33_010773</name>
</gene>
<proteinExistence type="predicted"/>
<dbReference type="GO" id="GO:0003700">
    <property type="term" value="F:DNA-binding transcription factor activity"/>
    <property type="evidence" value="ECO:0007669"/>
    <property type="project" value="InterPro"/>
</dbReference>
<evidence type="ECO:0000313" key="4">
    <source>
        <dbReference type="EMBL" id="KAF7285374.1"/>
    </source>
</evidence>
<evidence type="ECO:0000313" key="5">
    <source>
        <dbReference type="Proteomes" id="UP000625711"/>
    </source>
</evidence>
<dbReference type="GO" id="GO:0005634">
    <property type="term" value="C:nucleus"/>
    <property type="evidence" value="ECO:0007669"/>
    <property type="project" value="UniProtKB-ARBA"/>
</dbReference>